<protein>
    <submittedName>
        <fullName evidence="4">Uncharacterized protein</fullName>
    </submittedName>
</protein>
<evidence type="ECO:0000313" key="4">
    <source>
        <dbReference type="EMBL" id="RLN45223.1"/>
    </source>
</evidence>
<name>A0A3R7MWJ0_9STRA</name>
<dbReference type="EMBL" id="MAYM02000198">
    <property type="protein sequence ID" value="RLN45223.1"/>
    <property type="molecule type" value="Genomic_DNA"/>
</dbReference>
<accession>A0A3R7MWJ0</accession>
<reference evidence="2" key="1">
    <citation type="journal article" date="2015" name="Genom Data">
        <title>Genome sequences of six Phytophthora species associated with forests in New Zealand.</title>
        <authorList>
            <person name="Studholme D.J."/>
            <person name="McDougal R.L."/>
            <person name="Sambles C."/>
            <person name="Hansen E."/>
            <person name="Hardy G."/>
            <person name="Grant M."/>
            <person name="Ganley R.J."/>
            <person name="Williams N.M."/>
        </authorList>
    </citation>
    <scope>NUCLEOTIDE SEQUENCE</scope>
    <source>
        <strain evidence="2">NZFS 2646</strain>
        <strain evidence="3">NZFS 3630</strain>
    </source>
</reference>
<feature type="region of interest" description="Disordered" evidence="1">
    <location>
        <begin position="1"/>
        <end position="47"/>
    </location>
</feature>
<reference evidence="6 7" key="2">
    <citation type="submission" date="2018-07" db="EMBL/GenBank/DDBJ databases">
        <title>Genome sequencing of oomycete isolates from Chile give support for New Zealand origin for Phytophthora kernoviae and make available the first Nothophytophthora sp. genome.</title>
        <authorList>
            <person name="Studholme D.J."/>
            <person name="Sanfuentes E."/>
            <person name="Panda P."/>
            <person name="Hill R."/>
            <person name="Sambles C."/>
            <person name="Grant M."/>
            <person name="Williams N.M."/>
            <person name="Mcdougal R.L."/>
        </authorList>
    </citation>
    <scope>NUCLEOTIDE SEQUENCE [LARGE SCALE GENOMIC DNA]</scope>
    <source>
        <strain evidence="4">Chile2</strain>
        <strain evidence="5">Chile4</strain>
    </source>
</reference>
<evidence type="ECO:0000313" key="7">
    <source>
        <dbReference type="Proteomes" id="UP000285883"/>
    </source>
</evidence>
<evidence type="ECO:0000313" key="2">
    <source>
        <dbReference type="EMBL" id="KAG2521154.1"/>
    </source>
</evidence>
<sequence length="79" mass="8578">MHLRGPKNGRSPVQRRGSSAEAAISAETTRLGSPNTANGENSLSYYKPTKEGDVQFKGVLELKATDIISPKPHSDVWLQ</sequence>
<dbReference type="AlphaFoldDB" id="A0A3R7MWJ0"/>
<dbReference type="Proteomes" id="UP000785171">
    <property type="component" value="Unassembled WGS sequence"/>
</dbReference>
<keyword evidence="6" id="KW-1185">Reference proteome</keyword>
<dbReference type="Proteomes" id="UP000792063">
    <property type="component" value="Unassembled WGS sequence"/>
</dbReference>
<proteinExistence type="predicted"/>
<reference evidence="2" key="3">
    <citation type="submission" date="2020-06" db="EMBL/GenBank/DDBJ databases">
        <authorList>
            <person name="Studholme D.J."/>
        </authorList>
    </citation>
    <scope>NUCLEOTIDE SEQUENCE</scope>
    <source>
        <strain evidence="2">NZFS 2646</strain>
        <strain evidence="3">NZFS 3630</strain>
    </source>
</reference>
<evidence type="ECO:0000313" key="6">
    <source>
        <dbReference type="Proteomes" id="UP000285624"/>
    </source>
</evidence>
<evidence type="ECO:0000313" key="3">
    <source>
        <dbReference type="EMBL" id="KAG2522353.1"/>
    </source>
</evidence>
<dbReference type="Proteomes" id="UP000285883">
    <property type="component" value="Unassembled WGS sequence"/>
</dbReference>
<dbReference type="Proteomes" id="UP000285624">
    <property type="component" value="Unassembled WGS sequence"/>
</dbReference>
<dbReference type="EMBL" id="JPWU03000217">
    <property type="protein sequence ID" value="KAG2522353.1"/>
    <property type="molecule type" value="Genomic_DNA"/>
</dbReference>
<gene>
    <name evidence="4" type="ORF">BBI17_007191</name>
    <name evidence="5" type="ORF">BBO99_00004669</name>
    <name evidence="2" type="ORF">JM16_004350</name>
    <name evidence="3" type="ORF">JM18_003908</name>
</gene>
<dbReference type="EMBL" id="MBDN02000116">
    <property type="protein sequence ID" value="RLN80223.1"/>
    <property type="molecule type" value="Genomic_DNA"/>
</dbReference>
<dbReference type="EMBL" id="JPWV03000210">
    <property type="protein sequence ID" value="KAG2521154.1"/>
    <property type="molecule type" value="Genomic_DNA"/>
</dbReference>
<evidence type="ECO:0000313" key="5">
    <source>
        <dbReference type="EMBL" id="RLN80223.1"/>
    </source>
</evidence>
<organism evidence="4 7">
    <name type="scientific">Phytophthora kernoviae</name>
    <dbReference type="NCBI Taxonomy" id="325452"/>
    <lineage>
        <taxon>Eukaryota</taxon>
        <taxon>Sar</taxon>
        <taxon>Stramenopiles</taxon>
        <taxon>Oomycota</taxon>
        <taxon>Peronosporomycetes</taxon>
        <taxon>Peronosporales</taxon>
        <taxon>Peronosporaceae</taxon>
        <taxon>Phytophthora</taxon>
    </lineage>
</organism>
<feature type="compositionally biased region" description="Polar residues" evidence="1">
    <location>
        <begin position="28"/>
        <end position="44"/>
    </location>
</feature>
<comment type="caution">
    <text evidence="4">The sequence shown here is derived from an EMBL/GenBank/DDBJ whole genome shotgun (WGS) entry which is preliminary data.</text>
</comment>
<evidence type="ECO:0000256" key="1">
    <source>
        <dbReference type="SAM" id="MobiDB-lite"/>
    </source>
</evidence>